<evidence type="ECO:0000256" key="1">
    <source>
        <dbReference type="ARBA" id="ARBA00006226"/>
    </source>
</evidence>
<dbReference type="InterPro" id="IPR051803">
    <property type="entry name" value="TA_system_RelE-like_toxin"/>
</dbReference>
<dbReference type="STRING" id="1122252.SAMN05660443_0485"/>
<evidence type="ECO:0000256" key="2">
    <source>
        <dbReference type="ARBA" id="ARBA00022649"/>
    </source>
</evidence>
<keyword evidence="2" id="KW-1277">Toxin-antitoxin system</keyword>
<dbReference type="PANTHER" id="PTHR33755">
    <property type="entry name" value="TOXIN PARE1-RELATED"/>
    <property type="match status" value="1"/>
</dbReference>
<name>A0A1I1EAX3_9GAMM</name>
<dbReference type="EMBL" id="FOLH01000001">
    <property type="protein sequence ID" value="SFB84294.1"/>
    <property type="molecule type" value="Genomic_DNA"/>
</dbReference>
<dbReference type="NCBIfam" id="TIGR02385">
    <property type="entry name" value="RelE_StbE"/>
    <property type="match status" value="1"/>
</dbReference>
<dbReference type="OrthoDB" id="6239274at2"/>
<accession>A0A1I1EAX3</accession>
<proteinExistence type="inferred from homology"/>
<dbReference type="Proteomes" id="UP000199058">
    <property type="component" value="Unassembled WGS sequence"/>
</dbReference>
<dbReference type="InterPro" id="IPR035093">
    <property type="entry name" value="RelE/ParE_toxin_dom_sf"/>
</dbReference>
<keyword evidence="4" id="KW-1185">Reference proteome</keyword>
<sequence length="93" mass="10869">MEILWTDTAKEDRLQIWNYLSEINPQAAEDMDSRFSRSVSVLKQFPESGVPGLIKDTRELYPHPSYRLVYEIHSGKIWILAIVHTAKLWPPLM</sequence>
<evidence type="ECO:0000313" key="3">
    <source>
        <dbReference type="EMBL" id="SFB84294.1"/>
    </source>
</evidence>
<dbReference type="InterPro" id="IPR007712">
    <property type="entry name" value="RelE/ParE_toxin"/>
</dbReference>
<gene>
    <name evidence="3" type="ORF">SAMN05660443_0485</name>
</gene>
<comment type="similarity">
    <text evidence="1">Belongs to the RelE toxin family.</text>
</comment>
<organism evidence="3 4">
    <name type="scientific">Marinospirillum celere</name>
    <dbReference type="NCBI Taxonomy" id="1122252"/>
    <lineage>
        <taxon>Bacteria</taxon>
        <taxon>Pseudomonadati</taxon>
        <taxon>Pseudomonadota</taxon>
        <taxon>Gammaproteobacteria</taxon>
        <taxon>Oceanospirillales</taxon>
        <taxon>Oceanospirillaceae</taxon>
        <taxon>Marinospirillum</taxon>
    </lineage>
</organism>
<evidence type="ECO:0000313" key="4">
    <source>
        <dbReference type="Proteomes" id="UP000199058"/>
    </source>
</evidence>
<reference evidence="3 4" key="1">
    <citation type="submission" date="2016-10" db="EMBL/GenBank/DDBJ databases">
        <authorList>
            <person name="de Groot N.N."/>
        </authorList>
    </citation>
    <scope>NUCLEOTIDE SEQUENCE [LARGE SCALE GENOMIC DNA]</scope>
    <source>
        <strain evidence="3 4">DSM 18438</strain>
    </source>
</reference>
<dbReference type="RefSeq" id="WP_091958598.1">
    <property type="nucleotide sequence ID" value="NZ_FOLH01000001.1"/>
</dbReference>
<dbReference type="AlphaFoldDB" id="A0A1I1EAX3"/>
<dbReference type="Pfam" id="PF05016">
    <property type="entry name" value="ParE_toxin"/>
    <property type="match status" value="1"/>
</dbReference>
<dbReference type="Gene3D" id="3.30.2310.20">
    <property type="entry name" value="RelE-like"/>
    <property type="match status" value="1"/>
</dbReference>
<protein>
    <submittedName>
        <fullName evidence="3">Addiction module toxin, RelE/StbE family</fullName>
    </submittedName>
</protein>